<protein>
    <submittedName>
        <fullName evidence="1">Uncharacterized protein</fullName>
    </submittedName>
</protein>
<organism evidence="1 2">
    <name type="scientific">Datura stramonium</name>
    <name type="common">Jimsonweed</name>
    <name type="synonym">Common thornapple</name>
    <dbReference type="NCBI Taxonomy" id="4076"/>
    <lineage>
        <taxon>Eukaryota</taxon>
        <taxon>Viridiplantae</taxon>
        <taxon>Streptophyta</taxon>
        <taxon>Embryophyta</taxon>
        <taxon>Tracheophyta</taxon>
        <taxon>Spermatophyta</taxon>
        <taxon>Magnoliopsida</taxon>
        <taxon>eudicotyledons</taxon>
        <taxon>Gunneridae</taxon>
        <taxon>Pentapetalae</taxon>
        <taxon>asterids</taxon>
        <taxon>lamiids</taxon>
        <taxon>Solanales</taxon>
        <taxon>Solanaceae</taxon>
        <taxon>Solanoideae</taxon>
        <taxon>Datureae</taxon>
        <taxon>Datura</taxon>
    </lineage>
</organism>
<keyword evidence="2" id="KW-1185">Reference proteome</keyword>
<proteinExistence type="predicted"/>
<gene>
    <name evidence="1" type="ORF">HAX54_016555</name>
</gene>
<feature type="non-terminal residue" evidence="1">
    <location>
        <position position="1"/>
    </location>
</feature>
<comment type="caution">
    <text evidence="1">The sequence shown here is derived from an EMBL/GenBank/DDBJ whole genome shotgun (WGS) entry which is preliminary data.</text>
</comment>
<name>A0ABS8S037_DATST</name>
<dbReference type="Proteomes" id="UP000823775">
    <property type="component" value="Unassembled WGS sequence"/>
</dbReference>
<accession>A0ABS8S037</accession>
<evidence type="ECO:0000313" key="2">
    <source>
        <dbReference type="Proteomes" id="UP000823775"/>
    </source>
</evidence>
<dbReference type="EMBL" id="JACEIK010000207">
    <property type="protein sequence ID" value="MCD7452448.1"/>
    <property type="molecule type" value="Genomic_DNA"/>
</dbReference>
<sequence>TSTAVRGSPFLESFNFPLCGSEVDIGFERDGGTFGFKYAMLTTSVKVWHATL</sequence>
<reference evidence="1 2" key="1">
    <citation type="journal article" date="2021" name="BMC Genomics">
        <title>Datura genome reveals duplications of psychoactive alkaloid biosynthetic genes and high mutation rate following tissue culture.</title>
        <authorList>
            <person name="Rajewski A."/>
            <person name="Carter-House D."/>
            <person name="Stajich J."/>
            <person name="Litt A."/>
        </authorList>
    </citation>
    <scope>NUCLEOTIDE SEQUENCE [LARGE SCALE GENOMIC DNA]</scope>
    <source>
        <strain evidence="1">AR-01</strain>
    </source>
</reference>
<evidence type="ECO:0000313" key="1">
    <source>
        <dbReference type="EMBL" id="MCD7452448.1"/>
    </source>
</evidence>